<evidence type="ECO:0000256" key="1">
    <source>
        <dbReference type="SAM" id="SignalP"/>
    </source>
</evidence>
<reference evidence="2 3" key="1">
    <citation type="submission" date="2016-10" db="EMBL/GenBank/DDBJ databases">
        <authorList>
            <person name="de Groot N.N."/>
        </authorList>
    </citation>
    <scope>NUCLEOTIDE SEQUENCE [LARGE SCALE GENOMIC DNA]</scope>
    <source>
        <strain evidence="2 3">DSM 100674</strain>
    </source>
</reference>
<organism evidence="2 3">
    <name type="scientific">Roseovarius azorensis</name>
    <dbReference type="NCBI Taxonomy" id="1287727"/>
    <lineage>
        <taxon>Bacteria</taxon>
        <taxon>Pseudomonadati</taxon>
        <taxon>Pseudomonadota</taxon>
        <taxon>Alphaproteobacteria</taxon>
        <taxon>Rhodobacterales</taxon>
        <taxon>Roseobacteraceae</taxon>
        <taxon>Roseovarius</taxon>
    </lineage>
</organism>
<sequence>MRSAVCNSFPVMRRLSAAACLALTAACALPPEGVSQQDLALYDTAVASIGCSMVTESDYLAAGIQTGLTRQQLLDITAYRLSSGGAERLPGGGVKLTTGACA</sequence>
<dbReference type="PROSITE" id="PS51257">
    <property type="entry name" value="PROKAR_LIPOPROTEIN"/>
    <property type="match status" value="1"/>
</dbReference>
<evidence type="ECO:0008006" key="4">
    <source>
        <dbReference type="Google" id="ProtNLM"/>
    </source>
</evidence>
<dbReference type="Proteomes" id="UP000199582">
    <property type="component" value="Unassembled WGS sequence"/>
</dbReference>
<evidence type="ECO:0000313" key="3">
    <source>
        <dbReference type="Proteomes" id="UP000199582"/>
    </source>
</evidence>
<evidence type="ECO:0000313" key="2">
    <source>
        <dbReference type="EMBL" id="SEK36210.1"/>
    </source>
</evidence>
<protein>
    <recommendedName>
        <fullName evidence="4">NADH dehydrogenase subunit E</fullName>
    </recommendedName>
</protein>
<gene>
    <name evidence="2" type="ORF">SAMN05443999_101283</name>
</gene>
<accession>A0A1H7GI94</accession>
<dbReference type="EMBL" id="FOAG01000001">
    <property type="protein sequence ID" value="SEK36210.1"/>
    <property type="molecule type" value="Genomic_DNA"/>
</dbReference>
<name>A0A1H7GI94_9RHOB</name>
<dbReference type="AlphaFoldDB" id="A0A1H7GI94"/>
<feature type="signal peptide" evidence="1">
    <location>
        <begin position="1"/>
        <end position="28"/>
    </location>
</feature>
<dbReference type="STRING" id="1287727.SAMN05443999_101283"/>
<keyword evidence="1" id="KW-0732">Signal</keyword>
<proteinExistence type="predicted"/>
<feature type="chain" id="PRO_5009299634" description="NADH dehydrogenase subunit E" evidence="1">
    <location>
        <begin position="29"/>
        <end position="102"/>
    </location>
</feature>
<keyword evidence="3" id="KW-1185">Reference proteome</keyword>